<proteinExistence type="predicted"/>
<dbReference type="STRING" id="1123308.GCA_000380085_00784"/>
<dbReference type="RefSeq" id="WP_018373349.1">
    <property type="nucleotide sequence ID" value="NZ_LT906439.1"/>
</dbReference>
<feature type="active site" description="Charge relay system" evidence="1">
    <location>
        <position position="270"/>
    </location>
</feature>
<keyword evidence="4" id="KW-0378">Hydrolase</keyword>
<dbReference type="GO" id="GO:0047739">
    <property type="term" value="F:cephalosporin-C deacetylase activity"/>
    <property type="evidence" value="ECO:0007669"/>
    <property type="project" value="UniProtKB-EC"/>
</dbReference>
<dbReference type="PANTHER" id="PTHR40111">
    <property type="entry name" value="CEPHALOSPORIN-C DEACETYLASE"/>
    <property type="match status" value="1"/>
</dbReference>
<dbReference type="eggNOG" id="COG3458">
    <property type="taxonomic scope" value="Bacteria"/>
</dbReference>
<evidence type="ECO:0000313" key="5">
    <source>
        <dbReference type="Proteomes" id="UP000215185"/>
    </source>
</evidence>
<dbReference type="EC" id="3.1.1.41" evidence="4"/>
<feature type="active site" description="Charge relay system" evidence="1">
    <location>
        <position position="299"/>
    </location>
</feature>
<dbReference type="InterPro" id="IPR008391">
    <property type="entry name" value="AXE1_dom"/>
</dbReference>
<feature type="active site" description="Nucleophile" evidence="1">
    <location>
        <position position="180"/>
    </location>
</feature>
<dbReference type="InterPro" id="IPR029058">
    <property type="entry name" value="AB_hydrolase_fold"/>
</dbReference>
<protein>
    <submittedName>
        <fullName evidence="4">Acetyl xylan esterase 1</fullName>
        <ecNumber evidence="4">3.1.1.41</ecNumber>
    </submittedName>
</protein>
<dbReference type="OrthoDB" id="9770528at2"/>
<dbReference type="PANTHER" id="PTHR40111:SF1">
    <property type="entry name" value="CEPHALOSPORIN-C DEACETYLASE"/>
    <property type="match status" value="1"/>
</dbReference>
<evidence type="ECO:0000313" key="4">
    <source>
        <dbReference type="EMBL" id="SNU89530.1"/>
    </source>
</evidence>
<reference evidence="4 5" key="1">
    <citation type="submission" date="2017-06" db="EMBL/GenBank/DDBJ databases">
        <authorList>
            <consortium name="Pathogen Informatics"/>
        </authorList>
    </citation>
    <scope>NUCLEOTIDE SEQUENCE [LARGE SCALE GENOMIC DNA]</scope>
    <source>
        <strain evidence="4 5">NCTC13788</strain>
    </source>
</reference>
<dbReference type="InterPro" id="IPR039069">
    <property type="entry name" value="CE7"/>
</dbReference>
<organism evidence="4 5">
    <name type="scientific">Streptococcus merionis</name>
    <dbReference type="NCBI Taxonomy" id="400065"/>
    <lineage>
        <taxon>Bacteria</taxon>
        <taxon>Bacillati</taxon>
        <taxon>Bacillota</taxon>
        <taxon>Bacilli</taxon>
        <taxon>Lactobacillales</taxon>
        <taxon>Streptococcaceae</taxon>
        <taxon>Streptococcus</taxon>
    </lineage>
</organism>
<sequence>MFDTMSLEAMQTYRGRQEVPEDFDQFWERQLTSHRNLPEFELIEQDFKVPNARFYALTFTAANGSRIFSKCAFPKSDKPVPVLFYFHGYQGQSPDWTENLKFVAAGYGVVCMDVRGQAGRSTDQGQFDGMTVKGQVIRGAVEGPEHLFYKDIYMDVYQLIEIVAGLDFVNSDKLYSYGASQGGALALVAAALNTRIKRVVSIYPFLSDFKRVMELNDVNEPYNELFRYFRFSDPFHETEDEFLHTLGYIDVKNLAHRIQCPVHMVTGLNDIICPPSTQFAIYNRLTCDKDIKLLPDYGHDGLHVKVNDYVFDKLFGTSVLGMS</sequence>
<dbReference type="Gene3D" id="3.40.50.1820">
    <property type="entry name" value="alpha/beta hydrolase"/>
    <property type="match status" value="1"/>
</dbReference>
<dbReference type="AlphaFoldDB" id="A0A239SVN2"/>
<dbReference type="Proteomes" id="UP000215185">
    <property type="component" value="Chromosome 1"/>
</dbReference>
<dbReference type="Pfam" id="PF05448">
    <property type="entry name" value="AXE1"/>
    <property type="match status" value="1"/>
</dbReference>
<keyword evidence="5" id="KW-1185">Reference proteome</keyword>
<feature type="binding site" evidence="2">
    <location>
        <position position="89"/>
    </location>
    <ligand>
        <name>substrate</name>
    </ligand>
</feature>
<dbReference type="EMBL" id="LT906439">
    <property type="protein sequence ID" value="SNU89530.1"/>
    <property type="molecule type" value="Genomic_DNA"/>
</dbReference>
<dbReference type="KEGG" id="smen:SAMEA4412692_1533"/>
<evidence type="ECO:0000256" key="2">
    <source>
        <dbReference type="PIRSR" id="PIRSR639069-2"/>
    </source>
</evidence>
<gene>
    <name evidence="4" type="primary">cah</name>
    <name evidence="4" type="ORF">SAMEA4412692_01533</name>
</gene>
<evidence type="ECO:0000259" key="3">
    <source>
        <dbReference type="Pfam" id="PF05448"/>
    </source>
</evidence>
<dbReference type="SUPFAM" id="SSF53474">
    <property type="entry name" value="alpha/beta-Hydrolases"/>
    <property type="match status" value="1"/>
</dbReference>
<feature type="domain" description="Acetyl xylan esterase" evidence="3">
    <location>
        <begin position="4"/>
        <end position="310"/>
    </location>
</feature>
<evidence type="ECO:0000256" key="1">
    <source>
        <dbReference type="PIRSR" id="PIRSR639069-1"/>
    </source>
</evidence>
<name>A0A239SVN2_9STRE</name>
<accession>A0A239SVN2</accession>
<dbReference type="GO" id="GO:0005976">
    <property type="term" value="P:polysaccharide metabolic process"/>
    <property type="evidence" value="ECO:0007669"/>
    <property type="project" value="TreeGrafter"/>
</dbReference>